<dbReference type="Pfam" id="PF01556">
    <property type="entry name" value="DnaJ_C"/>
    <property type="match status" value="1"/>
</dbReference>
<dbReference type="CDD" id="cd10719">
    <property type="entry name" value="DnaJ_zf"/>
    <property type="match status" value="1"/>
</dbReference>
<feature type="binding site" evidence="14">
    <location>
        <position position="177"/>
    </location>
    <ligand>
        <name>Zn(2+)</name>
        <dbReference type="ChEBI" id="CHEBI:29105"/>
        <label>2</label>
    </ligand>
</feature>
<accession>A0A2G6K7R4</accession>
<dbReference type="AlphaFoldDB" id="A0A2G6K7R4"/>
<dbReference type="SUPFAM" id="SSF57938">
    <property type="entry name" value="DnaJ/Hsp40 cysteine-rich domain"/>
    <property type="match status" value="1"/>
</dbReference>
<organism evidence="18 19">
    <name type="scientific">candidate division KSB3 bacterium</name>
    <dbReference type="NCBI Taxonomy" id="2044937"/>
    <lineage>
        <taxon>Bacteria</taxon>
        <taxon>candidate division KSB3</taxon>
    </lineage>
</organism>
<evidence type="ECO:0000256" key="14">
    <source>
        <dbReference type="HAMAP-Rule" id="MF_01152"/>
    </source>
</evidence>
<keyword evidence="8 14" id="KW-0862">Zinc</keyword>
<evidence type="ECO:0000256" key="13">
    <source>
        <dbReference type="ARBA" id="ARBA00067609"/>
    </source>
</evidence>
<comment type="subunit">
    <text evidence="2 14">Homodimer.</text>
</comment>
<gene>
    <name evidence="14 18" type="primary">dnaJ</name>
    <name evidence="18" type="ORF">CSA56_17510</name>
</gene>
<feature type="binding site" evidence="14">
    <location>
        <position position="163"/>
    </location>
    <ligand>
        <name>Zn(2+)</name>
        <dbReference type="ChEBI" id="CHEBI:29105"/>
        <label>1</label>
    </ligand>
</feature>
<dbReference type="CDD" id="cd10747">
    <property type="entry name" value="DnaJ_C"/>
    <property type="match status" value="1"/>
</dbReference>
<keyword evidence="3 14" id="KW-0963">Cytoplasm</keyword>
<evidence type="ECO:0000256" key="4">
    <source>
        <dbReference type="ARBA" id="ARBA00022705"/>
    </source>
</evidence>
<dbReference type="FunFam" id="2.10.230.10:FF:000002">
    <property type="entry name" value="Molecular chaperone DnaJ"/>
    <property type="match status" value="1"/>
</dbReference>
<evidence type="ECO:0000256" key="6">
    <source>
        <dbReference type="ARBA" id="ARBA00022737"/>
    </source>
</evidence>
<feature type="binding site" evidence="14">
    <location>
        <position position="180"/>
    </location>
    <ligand>
        <name>Zn(2+)</name>
        <dbReference type="ChEBI" id="CHEBI:29105"/>
        <label>2</label>
    </ligand>
</feature>
<dbReference type="SMART" id="SM00271">
    <property type="entry name" value="DnaJ"/>
    <property type="match status" value="1"/>
</dbReference>
<evidence type="ECO:0000256" key="9">
    <source>
        <dbReference type="ARBA" id="ARBA00023016"/>
    </source>
</evidence>
<dbReference type="PRINTS" id="PR00625">
    <property type="entry name" value="JDOMAIN"/>
</dbReference>
<dbReference type="InterPro" id="IPR012724">
    <property type="entry name" value="DnaJ"/>
</dbReference>
<feature type="binding site" evidence="14">
    <location>
        <position position="218"/>
    </location>
    <ligand>
        <name>Zn(2+)</name>
        <dbReference type="ChEBI" id="CHEBI:29105"/>
        <label>1</label>
    </ligand>
</feature>
<feature type="domain" description="J" evidence="16">
    <location>
        <begin position="5"/>
        <end position="70"/>
    </location>
</feature>
<feature type="binding site" evidence="14">
    <location>
        <position position="160"/>
    </location>
    <ligand>
        <name>Zn(2+)</name>
        <dbReference type="ChEBI" id="CHEBI:29105"/>
        <label>1</label>
    </ligand>
</feature>
<dbReference type="InterPro" id="IPR036869">
    <property type="entry name" value="J_dom_sf"/>
</dbReference>
<dbReference type="PROSITE" id="PS50076">
    <property type="entry name" value="DNAJ_2"/>
    <property type="match status" value="1"/>
</dbReference>
<evidence type="ECO:0000313" key="19">
    <source>
        <dbReference type="Proteomes" id="UP000230821"/>
    </source>
</evidence>
<feature type="zinc finger region" description="CR-type" evidence="15">
    <location>
        <begin position="147"/>
        <end position="227"/>
    </location>
</feature>
<evidence type="ECO:0000256" key="12">
    <source>
        <dbReference type="ARBA" id="ARBA00061004"/>
    </source>
</evidence>
<dbReference type="FunFam" id="1.10.287.110:FF:000034">
    <property type="entry name" value="Chaperone protein DnaJ"/>
    <property type="match status" value="1"/>
</dbReference>
<dbReference type="GO" id="GO:0005737">
    <property type="term" value="C:cytoplasm"/>
    <property type="evidence" value="ECO:0007669"/>
    <property type="project" value="UniProtKB-SubCell"/>
</dbReference>
<keyword evidence="4 14" id="KW-0235">DNA replication</keyword>
<dbReference type="GO" id="GO:0006260">
    <property type="term" value="P:DNA replication"/>
    <property type="evidence" value="ECO:0007669"/>
    <property type="project" value="UniProtKB-KW"/>
</dbReference>
<evidence type="ECO:0000313" key="18">
    <source>
        <dbReference type="EMBL" id="PIE31694.1"/>
    </source>
</evidence>
<name>A0A2G6K7R4_9BACT</name>
<feature type="binding site" evidence="14">
    <location>
        <position position="204"/>
    </location>
    <ligand>
        <name>Zn(2+)</name>
        <dbReference type="ChEBI" id="CHEBI:29105"/>
        <label>2</label>
    </ligand>
</feature>
<evidence type="ECO:0000256" key="10">
    <source>
        <dbReference type="ARBA" id="ARBA00023186"/>
    </source>
</evidence>
<keyword evidence="6 14" id="KW-0677">Repeat</keyword>
<dbReference type="GO" id="GO:0009408">
    <property type="term" value="P:response to heat"/>
    <property type="evidence" value="ECO:0007669"/>
    <property type="project" value="InterPro"/>
</dbReference>
<dbReference type="PROSITE" id="PS51188">
    <property type="entry name" value="ZF_CR"/>
    <property type="match status" value="1"/>
</dbReference>
<dbReference type="PANTHER" id="PTHR43096:SF48">
    <property type="entry name" value="CHAPERONE PROTEIN DNAJ"/>
    <property type="match status" value="1"/>
</dbReference>
<evidence type="ECO:0000256" key="11">
    <source>
        <dbReference type="ARBA" id="ARBA00053423"/>
    </source>
</evidence>
<dbReference type="InterPro" id="IPR002939">
    <property type="entry name" value="DnaJ_C"/>
</dbReference>
<dbReference type="Gene3D" id="1.10.287.110">
    <property type="entry name" value="DnaJ domain"/>
    <property type="match status" value="1"/>
</dbReference>
<comment type="cofactor">
    <cofactor evidence="14">
        <name>Zn(2+)</name>
        <dbReference type="ChEBI" id="CHEBI:29105"/>
    </cofactor>
    <text evidence="14">Binds 2 Zn(2+) ions per monomer.</text>
</comment>
<proteinExistence type="inferred from homology"/>
<comment type="function">
    <text evidence="11 14">Participates actively in the response to hyperosmotic and heat shock by preventing the aggregation of stress-denatured proteins and by disaggregating proteins, also in an autonomous, DnaK-independent fashion. Unfolded proteins bind initially to DnaJ; upon interaction with the DnaJ-bound protein, DnaK hydrolyzes its bound ATP, resulting in the formation of a stable complex. GrpE releases ADP from DnaK; ATP binding to DnaK triggers the release of the substrate protein, thus completing the reaction cycle. Several rounds of ATP-dependent interactions between DnaJ, DnaK and GrpE are required for fully efficient folding. Also involved, together with DnaK and GrpE, in the DNA replication of plasmids through activation of initiation proteins.</text>
</comment>
<evidence type="ECO:0000259" key="17">
    <source>
        <dbReference type="PROSITE" id="PS51188"/>
    </source>
</evidence>
<dbReference type="GO" id="GO:0051082">
    <property type="term" value="F:unfolded protein binding"/>
    <property type="evidence" value="ECO:0007669"/>
    <property type="project" value="UniProtKB-UniRule"/>
</dbReference>
<dbReference type="GO" id="GO:0031072">
    <property type="term" value="F:heat shock protein binding"/>
    <property type="evidence" value="ECO:0007669"/>
    <property type="project" value="InterPro"/>
</dbReference>
<evidence type="ECO:0000256" key="3">
    <source>
        <dbReference type="ARBA" id="ARBA00022490"/>
    </source>
</evidence>
<keyword evidence="10 14" id="KW-0143">Chaperone</keyword>
<evidence type="ECO:0000256" key="7">
    <source>
        <dbReference type="ARBA" id="ARBA00022771"/>
    </source>
</evidence>
<feature type="binding site" evidence="14">
    <location>
        <position position="201"/>
    </location>
    <ligand>
        <name>Zn(2+)</name>
        <dbReference type="ChEBI" id="CHEBI:29105"/>
        <label>2</label>
    </ligand>
</feature>
<dbReference type="InterPro" id="IPR001623">
    <property type="entry name" value="DnaJ_domain"/>
</dbReference>
<dbReference type="InterPro" id="IPR008971">
    <property type="entry name" value="HSP40/DnaJ_pept-bd"/>
</dbReference>
<dbReference type="Pfam" id="PF00684">
    <property type="entry name" value="DnaJ_CXXCXGXG"/>
    <property type="match status" value="1"/>
</dbReference>
<feature type="binding site" evidence="14">
    <location>
        <position position="215"/>
    </location>
    <ligand>
        <name>Zn(2+)</name>
        <dbReference type="ChEBI" id="CHEBI:29105"/>
        <label>1</label>
    </ligand>
</feature>
<dbReference type="InterPro" id="IPR018253">
    <property type="entry name" value="DnaJ_domain_CS"/>
</dbReference>
<dbReference type="PROSITE" id="PS00636">
    <property type="entry name" value="DNAJ_1"/>
    <property type="match status" value="1"/>
</dbReference>
<protein>
    <recommendedName>
        <fullName evidence="13 14">Chaperone protein DnaJ</fullName>
    </recommendedName>
</protein>
<keyword evidence="5 14" id="KW-0479">Metal-binding</keyword>
<keyword evidence="9 14" id="KW-0346">Stress response</keyword>
<dbReference type="SUPFAM" id="SSF46565">
    <property type="entry name" value="Chaperone J-domain"/>
    <property type="match status" value="1"/>
</dbReference>
<comment type="domain">
    <text evidence="14">The J domain is necessary and sufficient to stimulate DnaK ATPase activity. Zinc center 1 plays an important role in the autonomous, DnaK-independent chaperone activity of DnaJ. Zinc center 2 is essential for interaction with DnaK and for DnaJ activity.</text>
</comment>
<dbReference type="Gene3D" id="2.10.230.10">
    <property type="entry name" value="Heat shock protein DnaJ, cysteine-rich domain"/>
    <property type="match status" value="1"/>
</dbReference>
<sequence>MAKRDYYEVLHLQKGASDKEVKGAYRKLARKYHPDVNPGDTTAEAQFKEISEAYQVLSDPKKRAMYDRFGHQTFRRGTGGSAQGPWDFGGFDFSQFGKNVNFDVGDIGNLFGSFFSGQQSATKDQGPAQGKDLQYTIDLSFDDVLNGLNTRLMVQHDVLCSRCQGKKTEPGTTMETCPQCQGSGQVKVATGFINIGVPQICPRCQGSGKLNTHPCKQCQGNGTQPQTDRIDVKIPAGADNGSKIRVQGKGHVGKNGGKPGDLYIITRVQNHPFFERRGDNLYCDVPISMTEAVLGGKITVPTALGEASMIVPAGTQSGKTFRLRGKGVPHMKGAGRGDQFVTVKVVTPQNADTRTSELFREIARLHPENPRDELFSNISRGTY</sequence>
<dbReference type="NCBIfam" id="TIGR02349">
    <property type="entry name" value="DnaJ_bact"/>
    <property type="match status" value="1"/>
</dbReference>
<evidence type="ECO:0000256" key="5">
    <source>
        <dbReference type="ARBA" id="ARBA00022723"/>
    </source>
</evidence>
<dbReference type="FunFam" id="2.60.260.20:FF:000004">
    <property type="entry name" value="Molecular chaperone DnaJ"/>
    <property type="match status" value="1"/>
</dbReference>
<comment type="subcellular location">
    <subcellularLocation>
        <location evidence="1 14">Cytoplasm</location>
    </subcellularLocation>
</comment>
<dbReference type="Gene3D" id="2.60.260.20">
    <property type="entry name" value="Urease metallochaperone UreE, N-terminal domain"/>
    <property type="match status" value="2"/>
</dbReference>
<dbReference type="NCBIfam" id="NF008035">
    <property type="entry name" value="PRK10767.1"/>
    <property type="match status" value="1"/>
</dbReference>
<dbReference type="CDD" id="cd06257">
    <property type="entry name" value="DnaJ"/>
    <property type="match status" value="1"/>
</dbReference>
<dbReference type="InterPro" id="IPR036410">
    <property type="entry name" value="HSP_DnaJ_Cys-rich_dom_sf"/>
</dbReference>
<dbReference type="Pfam" id="PF00226">
    <property type="entry name" value="DnaJ"/>
    <property type="match status" value="1"/>
</dbReference>
<dbReference type="PANTHER" id="PTHR43096">
    <property type="entry name" value="DNAJ HOMOLOG 1, MITOCHONDRIAL-RELATED"/>
    <property type="match status" value="1"/>
</dbReference>
<dbReference type="HAMAP" id="MF_01152">
    <property type="entry name" value="DnaJ"/>
    <property type="match status" value="1"/>
</dbReference>
<dbReference type="EMBL" id="PDSK01000132">
    <property type="protein sequence ID" value="PIE31694.1"/>
    <property type="molecule type" value="Genomic_DNA"/>
</dbReference>
<comment type="caution">
    <text evidence="18">The sequence shown here is derived from an EMBL/GenBank/DDBJ whole genome shotgun (WGS) entry which is preliminary data.</text>
</comment>
<feature type="domain" description="CR-type" evidence="17">
    <location>
        <begin position="147"/>
        <end position="227"/>
    </location>
</feature>
<dbReference type="GO" id="GO:0008270">
    <property type="term" value="F:zinc ion binding"/>
    <property type="evidence" value="ECO:0007669"/>
    <property type="project" value="UniProtKB-UniRule"/>
</dbReference>
<evidence type="ECO:0000256" key="8">
    <source>
        <dbReference type="ARBA" id="ARBA00022833"/>
    </source>
</evidence>
<dbReference type="GO" id="GO:0005524">
    <property type="term" value="F:ATP binding"/>
    <property type="evidence" value="ECO:0007669"/>
    <property type="project" value="InterPro"/>
</dbReference>
<keyword evidence="7 14" id="KW-0863">Zinc-finger</keyword>
<dbReference type="Proteomes" id="UP000230821">
    <property type="component" value="Unassembled WGS sequence"/>
</dbReference>
<evidence type="ECO:0000256" key="2">
    <source>
        <dbReference type="ARBA" id="ARBA00011738"/>
    </source>
</evidence>
<evidence type="ECO:0000256" key="15">
    <source>
        <dbReference type="PROSITE-ProRule" id="PRU00546"/>
    </source>
</evidence>
<evidence type="ECO:0000256" key="1">
    <source>
        <dbReference type="ARBA" id="ARBA00004496"/>
    </source>
</evidence>
<comment type="similarity">
    <text evidence="12 14">Belongs to the DnaJ family.</text>
</comment>
<dbReference type="SUPFAM" id="SSF49493">
    <property type="entry name" value="HSP40/DnaJ peptide-binding domain"/>
    <property type="match status" value="2"/>
</dbReference>
<dbReference type="GO" id="GO:0042026">
    <property type="term" value="P:protein refolding"/>
    <property type="evidence" value="ECO:0007669"/>
    <property type="project" value="TreeGrafter"/>
</dbReference>
<reference evidence="18 19" key="1">
    <citation type="submission" date="2017-10" db="EMBL/GenBank/DDBJ databases">
        <title>Novel microbial diversity and functional potential in the marine mammal oral microbiome.</title>
        <authorList>
            <person name="Dudek N.K."/>
            <person name="Sun C.L."/>
            <person name="Burstein D."/>
            <person name="Kantor R.S."/>
            <person name="Aliaga Goltsman D.S."/>
            <person name="Bik E.M."/>
            <person name="Thomas B.C."/>
            <person name="Banfield J.F."/>
            <person name="Relman D.A."/>
        </authorList>
    </citation>
    <scope>NUCLEOTIDE SEQUENCE [LARGE SCALE GENOMIC DNA]</scope>
    <source>
        <strain evidence="18">DOLJORAL78_47_16</strain>
    </source>
</reference>
<evidence type="ECO:0000259" key="16">
    <source>
        <dbReference type="PROSITE" id="PS50076"/>
    </source>
</evidence>
<dbReference type="InterPro" id="IPR001305">
    <property type="entry name" value="HSP_DnaJ_Cys-rich_dom"/>
</dbReference>
<comment type="caution">
    <text evidence="14">Lacks conserved residue(s) required for the propagation of feature annotation.</text>
</comment>